<name>A0A4Y2T6T2_ARAVE</name>
<gene>
    <name evidence="1" type="ORF">AVEN_203137_1</name>
</gene>
<organism evidence="1 2">
    <name type="scientific">Araneus ventricosus</name>
    <name type="common">Orbweaver spider</name>
    <name type="synonym">Epeira ventricosa</name>
    <dbReference type="NCBI Taxonomy" id="182803"/>
    <lineage>
        <taxon>Eukaryota</taxon>
        <taxon>Metazoa</taxon>
        <taxon>Ecdysozoa</taxon>
        <taxon>Arthropoda</taxon>
        <taxon>Chelicerata</taxon>
        <taxon>Arachnida</taxon>
        <taxon>Araneae</taxon>
        <taxon>Araneomorphae</taxon>
        <taxon>Entelegynae</taxon>
        <taxon>Araneoidea</taxon>
        <taxon>Araneidae</taxon>
        <taxon>Araneus</taxon>
    </lineage>
</organism>
<dbReference type="Proteomes" id="UP000499080">
    <property type="component" value="Unassembled WGS sequence"/>
</dbReference>
<comment type="caution">
    <text evidence="1">The sequence shown here is derived from an EMBL/GenBank/DDBJ whole genome shotgun (WGS) entry which is preliminary data.</text>
</comment>
<dbReference type="OrthoDB" id="8197165at2759"/>
<sequence length="203" mass="23622">MPKQQTGNTNDGNTALKFFCNAEKSAEITGVNFKLIQRFHAILECINRGFFIDSEKFYEYLKETRHLDIREYSWYSMRVLYSVGIISVHKILFHGKDIIDSRILPIGQHSEEAQEARNKHNRKFRELFTKKTSRIDTNKYLINRLLLTSDPFIANLRSRPKTKRGKISNEVRELLEIRAPAPINQDAVLSESSDLEESDLDSE</sequence>
<evidence type="ECO:0000313" key="2">
    <source>
        <dbReference type="Proteomes" id="UP000499080"/>
    </source>
</evidence>
<proteinExistence type="predicted"/>
<reference evidence="1 2" key="1">
    <citation type="journal article" date="2019" name="Sci. Rep.">
        <title>Orb-weaving spider Araneus ventricosus genome elucidates the spidroin gene catalogue.</title>
        <authorList>
            <person name="Kono N."/>
            <person name="Nakamura H."/>
            <person name="Ohtoshi R."/>
            <person name="Moran D.A.P."/>
            <person name="Shinohara A."/>
            <person name="Yoshida Y."/>
            <person name="Fujiwara M."/>
            <person name="Mori M."/>
            <person name="Tomita M."/>
            <person name="Arakawa K."/>
        </authorList>
    </citation>
    <scope>NUCLEOTIDE SEQUENCE [LARGE SCALE GENOMIC DNA]</scope>
</reference>
<protein>
    <submittedName>
        <fullName evidence="1">Uncharacterized protein</fullName>
    </submittedName>
</protein>
<accession>A0A4Y2T6T2</accession>
<evidence type="ECO:0000313" key="1">
    <source>
        <dbReference type="EMBL" id="GBN95109.1"/>
    </source>
</evidence>
<keyword evidence="2" id="KW-1185">Reference proteome</keyword>
<dbReference type="AlphaFoldDB" id="A0A4Y2T6T2"/>
<dbReference type="EMBL" id="BGPR01025864">
    <property type="protein sequence ID" value="GBN95109.1"/>
    <property type="molecule type" value="Genomic_DNA"/>
</dbReference>